<name>A0A5B8NPG9_9CHRO</name>
<gene>
    <name evidence="7" type="ORF">FRE64_08840</name>
</gene>
<keyword evidence="4" id="KW-0547">Nucleotide-binding</keyword>
<accession>A0A5B8NPG9</accession>
<proteinExistence type="inferred from homology"/>
<comment type="similarity">
    <text evidence="6">Belongs to the HepT RNase toxin family.</text>
</comment>
<dbReference type="AlphaFoldDB" id="A0A5B8NPG9"/>
<dbReference type="PANTHER" id="PTHR34139:SF1">
    <property type="entry name" value="RNASE MJ1380-RELATED"/>
    <property type="match status" value="1"/>
</dbReference>
<dbReference type="InterPro" id="IPR008201">
    <property type="entry name" value="HepT-like"/>
</dbReference>
<keyword evidence="1" id="KW-0597">Phosphoprotein</keyword>
<dbReference type="GO" id="GO:0016787">
    <property type="term" value="F:hydrolase activity"/>
    <property type="evidence" value="ECO:0007669"/>
    <property type="project" value="UniProtKB-KW"/>
</dbReference>
<dbReference type="RefSeq" id="WP_146295664.1">
    <property type="nucleotide sequence ID" value="NZ_CP042326.1"/>
</dbReference>
<dbReference type="GO" id="GO:0000166">
    <property type="term" value="F:nucleotide binding"/>
    <property type="evidence" value="ECO:0007669"/>
    <property type="project" value="UniProtKB-KW"/>
</dbReference>
<dbReference type="Gene3D" id="1.20.120.580">
    <property type="entry name" value="bsu32300-like"/>
    <property type="match status" value="1"/>
</dbReference>
<dbReference type="KEGG" id="enn:FRE64_08840"/>
<evidence type="ECO:0000256" key="6">
    <source>
        <dbReference type="ARBA" id="ARBA00024207"/>
    </source>
</evidence>
<sequence>MSSERDSIYLAHILECIEHIQNYTENNKERFMNSSLVQDAVLRRLQTMAESTQKLSNELKAEAPEVDWRALSGFRNILVHDYLNGIDLEQVWNAVTLYLPSLELAIKRLAANLSQDNN</sequence>
<dbReference type="OrthoDB" id="9810538at2"/>
<dbReference type="Proteomes" id="UP000318453">
    <property type="component" value="Chromosome"/>
</dbReference>
<reference evidence="7" key="1">
    <citation type="submission" date="2019-08" db="EMBL/GenBank/DDBJ databases">
        <title>Carotenoids and Carotenoid Binding Proteins in the Halophilic Cyanobacterium Euhalothece sp. ZM00.</title>
        <authorList>
            <person name="Cho S.M."/>
            <person name="Song J.Y."/>
            <person name="Park Y.-I."/>
        </authorList>
    </citation>
    <scope>NUCLEOTIDE SEQUENCE [LARGE SCALE GENOMIC DNA]</scope>
    <source>
        <strain evidence="7">Z-M001</strain>
    </source>
</reference>
<dbReference type="EMBL" id="CP042326">
    <property type="protein sequence ID" value="QDZ40035.1"/>
    <property type="molecule type" value="Genomic_DNA"/>
</dbReference>
<evidence type="ECO:0000256" key="4">
    <source>
        <dbReference type="ARBA" id="ARBA00022741"/>
    </source>
</evidence>
<evidence type="ECO:0000256" key="3">
    <source>
        <dbReference type="ARBA" id="ARBA00022722"/>
    </source>
</evidence>
<evidence type="ECO:0000313" key="8">
    <source>
        <dbReference type="Proteomes" id="UP000318453"/>
    </source>
</evidence>
<evidence type="ECO:0000256" key="1">
    <source>
        <dbReference type="ARBA" id="ARBA00022553"/>
    </source>
</evidence>
<evidence type="ECO:0000256" key="2">
    <source>
        <dbReference type="ARBA" id="ARBA00022649"/>
    </source>
</evidence>
<dbReference type="Pfam" id="PF01934">
    <property type="entry name" value="HepT-like"/>
    <property type="match status" value="1"/>
</dbReference>
<dbReference type="PANTHER" id="PTHR34139">
    <property type="entry name" value="UPF0331 PROTEIN MJ0127"/>
    <property type="match status" value="1"/>
</dbReference>
<evidence type="ECO:0000313" key="7">
    <source>
        <dbReference type="EMBL" id="QDZ40035.1"/>
    </source>
</evidence>
<organism evidence="7 8">
    <name type="scientific">Euhalothece natronophila Z-M001</name>
    <dbReference type="NCBI Taxonomy" id="522448"/>
    <lineage>
        <taxon>Bacteria</taxon>
        <taxon>Bacillati</taxon>
        <taxon>Cyanobacteriota</taxon>
        <taxon>Cyanophyceae</taxon>
        <taxon>Oscillatoriophycideae</taxon>
        <taxon>Chroococcales</taxon>
        <taxon>Halothecacae</taxon>
        <taxon>Halothece cluster</taxon>
        <taxon>Euhalothece</taxon>
    </lineage>
</organism>
<dbReference type="InterPro" id="IPR037038">
    <property type="entry name" value="HepT-like_sf"/>
</dbReference>
<keyword evidence="3" id="KW-0540">Nuclease</keyword>
<keyword evidence="8" id="KW-1185">Reference proteome</keyword>
<dbReference type="GO" id="GO:0004540">
    <property type="term" value="F:RNA nuclease activity"/>
    <property type="evidence" value="ECO:0007669"/>
    <property type="project" value="InterPro"/>
</dbReference>
<keyword evidence="5" id="KW-0378">Hydrolase</keyword>
<evidence type="ECO:0000256" key="5">
    <source>
        <dbReference type="ARBA" id="ARBA00022801"/>
    </source>
</evidence>
<dbReference type="InterPro" id="IPR051813">
    <property type="entry name" value="HepT_RNase_toxin"/>
</dbReference>
<dbReference type="GO" id="GO:0110001">
    <property type="term" value="C:toxin-antitoxin complex"/>
    <property type="evidence" value="ECO:0007669"/>
    <property type="project" value="InterPro"/>
</dbReference>
<keyword evidence="2" id="KW-1277">Toxin-antitoxin system</keyword>
<protein>
    <submittedName>
        <fullName evidence="7">DUF86 domain-containing protein</fullName>
    </submittedName>
</protein>